<dbReference type="EMBL" id="MU253960">
    <property type="protein sequence ID" value="KAG9243665.1"/>
    <property type="molecule type" value="Genomic_DNA"/>
</dbReference>
<evidence type="ECO:0000259" key="9">
    <source>
        <dbReference type="PROSITE" id="PS52004"/>
    </source>
</evidence>
<evidence type="ECO:0000256" key="5">
    <source>
        <dbReference type="ARBA" id="ARBA00023268"/>
    </source>
</evidence>
<dbReference type="Pfam" id="PF00109">
    <property type="entry name" value="ketoacyl-synt"/>
    <property type="match status" value="1"/>
</dbReference>
<dbReference type="PROSITE" id="PS00606">
    <property type="entry name" value="KS3_1"/>
    <property type="match status" value="1"/>
</dbReference>
<dbReference type="SMART" id="SM00825">
    <property type="entry name" value="PKS_KS"/>
    <property type="match status" value="1"/>
</dbReference>
<accession>A0A9P7Z2I3</accession>
<organism evidence="11 12">
    <name type="scientific">Calycina marina</name>
    <dbReference type="NCBI Taxonomy" id="1763456"/>
    <lineage>
        <taxon>Eukaryota</taxon>
        <taxon>Fungi</taxon>
        <taxon>Dikarya</taxon>
        <taxon>Ascomycota</taxon>
        <taxon>Pezizomycotina</taxon>
        <taxon>Leotiomycetes</taxon>
        <taxon>Helotiales</taxon>
        <taxon>Pezizellaceae</taxon>
        <taxon>Calycina</taxon>
    </lineage>
</organism>
<dbReference type="PROSITE" id="PS52004">
    <property type="entry name" value="KS3_2"/>
    <property type="match status" value="1"/>
</dbReference>
<dbReference type="GO" id="GO:0016491">
    <property type="term" value="F:oxidoreductase activity"/>
    <property type="evidence" value="ECO:0007669"/>
    <property type="project" value="InterPro"/>
</dbReference>
<dbReference type="InterPro" id="IPR001227">
    <property type="entry name" value="Ac_transferase_dom_sf"/>
</dbReference>
<sequence>MASYHGMEPIAIVGIGCRFADNASSPSKLWEMLKEGRSGQSDVPKNRFNVDSWYSNLKGRPGSLYSKGGYFLSHDDNYREFDPSFFGISPLEATSMDPQQRKLLEVVYECFESAGKSLDDVSGSDIACYVGCFSHDHGDIQSKDPEYGLPYQSTGASLTILSNRVNYVFNLRGPSLTVDTACSSSLYALHLACQSLITGECSGAVVGGSSIIASIEKHMGSGRLGILSPTSTCHTFDASADGFGRGDGIAAIYIKRLSTAIQDGDPIRAVIRATAINSNGTGQGINHPGAEMQEAVIRRAYSKANLSFKQTGYFECHGTGTKVGDPIECAAVGRVFAEGRSLEEPLIIGSVKTNLGHCEGASGLASVIKSVLCLEHALIAPTVGIKQLNPDIDFKDGRLKVARDLIPWPAWQPYRRASANGFGFGGANAHVILDATESFLYDCYSVSPFTHRLSPRESARWDSDVKYLLTLSAHDMPTLNKNMEAIISTANDYTLPDVAFTLASRHSTRLSCRTFLTHSRKSLQEGTLTIPTISYTRNKITEIAFIFTGQGAQWPQMGYKLFERFELFRQVIRKLQQYLQELPTPPDFSIERVLSEPKGTSSIYHSIRSPVCCTAVQVALVTLLMSWGVKPAAVVGHSAGEIAAAFAAGLITGGEAVSIAYYRGLAVLKCKEDGAMLAVGLGADDVQQYICNQPGVVIGCYNSPQSVTLSGESKAIDNIRETLVGAGIFARKVNSSGNAYHSPLMHSAAVEFRALFEDIYTRIVQSPTRGHRLARVSMFSAVTNELLQVEEISYSHWQKNLENPTYFDQATQLLINSLPTIDTLIEIGPHSALSGPIRQISAKLKVDQSRLGYLPSLIRFNDSVEDMLNLAGSLFTMQYPIDINIANFGLKEDAKAVGANYHSAKILVDLAGYQWNYDELLWKENRLTRDLRFRKHYRHDLLGSREPGSSQIAPLYRNKLKLSDVPWLRDHMIGGNVVLPAAGYIALAIEATTRELEILDSQWSAVGYEIQDLKISSALIIPEESFIELCFNLYRTSALDGSALQYVFSISSVTQGGKWSEHANGKISLAIANPPERTRLQVKFGLKKHNVQAWYAGLSAAGISFGPCFQTLSKVATFKNEEKKYATATIDLCTTKGTMTEESRYIIHPTALDGCLQLSVVAAFEGTKLASKPFLPVSINKLSVWSSSSRVVAEDVTIMASGKPFGLRSLCGTAKVFGVDGSLMMSGEMTFMSLEGDLQHQHTSLLRKPYTSLVWKPDVDRLKAANFEDHAITLTGFQGSPLIRYMELVVHKGRPIDVLLIGKYSDLMVDVLETLGGGNGNPIYKSCTVAIAGEVVDELQKTSPYHHVRFTQFDLDSLSNNAYDVIILSDLPKTIKLDAELLLQCRTSLRKSGRLLIDESASQTCPESHLRHSALETGLELTIVKCPSSQLIVLEATNFSSVDDSPHSFNTPWLVYYKNMHPIHEQLIRTAKHVGVHAKSIALSDVSKNVHLGSTAIITAELEQPLLENLTADTLAALQHITKVASSVVWVTNCGVLSGEFPEKSLALGIAKTLTTEQPSLQLCCFDVDPSQPNYTRSASNIAKCWESILRAEETMEKSLAEKDGVVYVSRLVLDDVKNATFEKSLNHPIELQALAGDMELDFTRVGQVESFYFKPKPDEENQRQLNIHELCVEPSAYSVSHMEACILKGQRVSEFFSHECVAVIKDVGSGIQKFSPGDTILCFAPRKFDTSFITDQSLCYRLPLDEEPERLIGTILPMCIALSTFDYVGRMKPQDAVLIHLPEDIETALAFGILARYKTTKVFITYSGDLQRDYLMQAKVSEDDLIPASSAHSMISMTKEYELKAVITAPSGHPQELCRFIKTSGACILLGTDSEMHAVDLFNQSIFSGRISIVPLITTEIFENKTTEYLVSQALEVYSWNGKSHVNDPISFDVARFGEAISRAMHPEALRKTIITYNGASRVPTLIVPPATVFDAGASYLMVGCLGGLGRSLVKWMADRGARNFLFLSRSGGAKSETQALIQHLHGLPGKVSCQISHGDVSLRGDVDRAVKSATTPIKGVIQAAAAFRADLFKDMTPATFNEVLAPKIRGTLNIHEALIDVPLDFFVMTSSTLGIKGSATQSHYAAGNAYMDSMARHRWAMNLQATSLALGLVKEVGHVHETPGMEKALIQNGLYGISEDEYLLMMENAMRPRDLSTLCSSSKWDPYAGAHVITGFEPGKINFQPFQEKRTLGRDERFNCLLLSSLDARPDPDISLKQSKTTSILTAAKEAGGLEAMEDAVREVMLVYFGKLMLVSVEKLREGLSRPLTDYGMDSMVSSEIRAIAWNEFAVDIHFMQILEKGLRLGELIDMIWEKMEK</sequence>
<evidence type="ECO:0000256" key="7">
    <source>
        <dbReference type="PROSITE-ProRule" id="PRU01363"/>
    </source>
</evidence>
<evidence type="ECO:0000259" key="10">
    <source>
        <dbReference type="PROSITE" id="PS52019"/>
    </source>
</evidence>
<dbReference type="InterPro" id="IPR016035">
    <property type="entry name" value="Acyl_Trfase/lysoPLipase"/>
</dbReference>
<dbReference type="SMART" id="SM00822">
    <property type="entry name" value="PKS_KR"/>
    <property type="match status" value="1"/>
</dbReference>
<keyword evidence="6" id="KW-0012">Acyltransferase</keyword>
<dbReference type="PANTHER" id="PTHR43775">
    <property type="entry name" value="FATTY ACID SYNTHASE"/>
    <property type="match status" value="1"/>
</dbReference>
<dbReference type="InterPro" id="IPR020807">
    <property type="entry name" value="PKS_DH"/>
</dbReference>
<keyword evidence="4" id="KW-0521">NADP</keyword>
<protein>
    <recommendedName>
        <fullName evidence="13">Polyketide synthase</fullName>
    </recommendedName>
</protein>
<dbReference type="InterPro" id="IPR009081">
    <property type="entry name" value="PP-bd_ACP"/>
</dbReference>
<evidence type="ECO:0000259" key="8">
    <source>
        <dbReference type="PROSITE" id="PS50075"/>
    </source>
</evidence>
<dbReference type="Pfam" id="PF23114">
    <property type="entry name" value="NAD-bd_HRPKS_sdrA"/>
    <property type="match status" value="1"/>
</dbReference>
<comment type="caution">
    <text evidence="11">The sequence shown here is derived from an EMBL/GenBank/DDBJ whole genome shotgun (WGS) entry which is preliminary data.</text>
</comment>
<keyword evidence="12" id="KW-1185">Reference proteome</keyword>
<dbReference type="SUPFAM" id="SSF55048">
    <property type="entry name" value="Probable ACP-binding domain of malonyl-CoA ACP transacylase"/>
    <property type="match status" value="1"/>
</dbReference>
<dbReference type="PANTHER" id="PTHR43775:SF50">
    <property type="entry name" value="HIGHLY REDUCING POLYKETIDE SYNTHASE SRDA"/>
    <property type="match status" value="1"/>
</dbReference>
<dbReference type="Pfam" id="PF16197">
    <property type="entry name" value="KAsynt_C_assoc"/>
    <property type="match status" value="1"/>
</dbReference>
<dbReference type="SMART" id="SM00826">
    <property type="entry name" value="PKS_DH"/>
    <property type="match status" value="1"/>
</dbReference>
<reference evidence="11" key="1">
    <citation type="journal article" date="2021" name="IMA Fungus">
        <title>Genomic characterization of three marine fungi, including Emericellopsis atlantica sp. nov. with signatures of a generalist lifestyle and marine biomass degradation.</title>
        <authorList>
            <person name="Hagestad O.C."/>
            <person name="Hou L."/>
            <person name="Andersen J.H."/>
            <person name="Hansen E.H."/>
            <person name="Altermark B."/>
            <person name="Li C."/>
            <person name="Kuhnert E."/>
            <person name="Cox R.J."/>
            <person name="Crous P.W."/>
            <person name="Spatafora J.W."/>
            <person name="Lail K."/>
            <person name="Amirebrahimi M."/>
            <person name="Lipzen A."/>
            <person name="Pangilinan J."/>
            <person name="Andreopoulos W."/>
            <person name="Hayes R.D."/>
            <person name="Ng V."/>
            <person name="Grigoriev I.V."/>
            <person name="Jackson S.A."/>
            <person name="Sutton T.D.S."/>
            <person name="Dobson A.D.W."/>
            <person name="Rama T."/>
        </authorList>
    </citation>
    <scope>NUCLEOTIDE SEQUENCE</scope>
    <source>
        <strain evidence="11">TRa3180A</strain>
    </source>
</reference>
<dbReference type="SUPFAM" id="SSF51735">
    <property type="entry name" value="NAD(P)-binding Rossmann-fold domains"/>
    <property type="match status" value="1"/>
</dbReference>
<feature type="domain" description="Carrier" evidence="8">
    <location>
        <begin position="2277"/>
        <end position="2358"/>
    </location>
</feature>
<dbReference type="GO" id="GO:0004315">
    <property type="term" value="F:3-oxoacyl-[acyl-carrier-protein] synthase activity"/>
    <property type="evidence" value="ECO:0007669"/>
    <property type="project" value="InterPro"/>
</dbReference>
<keyword evidence="2" id="KW-0597">Phosphoprotein</keyword>
<dbReference type="InterPro" id="IPR032821">
    <property type="entry name" value="PKS_assoc"/>
</dbReference>
<dbReference type="InterPro" id="IPR049551">
    <property type="entry name" value="PKS_DH_C"/>
</dbReference>
<evidence type="ECO:0000256" key="6">
    <source>
        <dbReference type="ARBA" id="ARBA00023315"/>
    </source>
</evidence>
<dbReference type="InterPro" id="IPR050091">
    <property type="entry name" value="PKS_NRPS_Biosynth_Enz"/>
</dbReference>
<dbReference type="InterPro" id="IPR056501">
    <property type="entry name" value="NAD-bd_HRPKS_sdrA"/>
</dbReference>
<dbReference type="GO" id="GO:0004312">
    <property type="term" value="F:fatty acid synthase activity"/>
    <property type="evidence" value="ECO:0007669"/>
    <property type="project" value="TreeGrafter"/>
</dbReference>
<evidence type="ECO:0000313" key="12">
    <source>
        <dbReference type="Proteomes" id="UP000887226"/>
    </source>
</evidence>
<dbReference type="OrthoDB" id="329835at2759"/>
<dbReference type="SMART" id="SM00827">
    <property type="entry name" value="PKS_AT"/>
    <property type="match status" value="1"/>
</dbReference>
<proteinExistence type="predicted"/>
<dbReference type="InterPro" id="IPR016036">
    <property type="entry name" value="Malonyl_transacylase_ACP-bd"/>
</dbReference>
<evidence type="ECO:0008006" key="13">
    <source>
        <dbReference type="Google" id="ProtNLM"/>
    </source>
</evidence>
<dbReference type="Proteomes" id="UP000887226">
    <property type="component" value="Unassembled WGS sequence"/>
</dbReference>
<dbReference type="InterPro" id="IPR057326">
    <property type="entry name" value="KR_dom"/>
</dbReference>
<dbReference type="InterPro" id="IPR020841">
    <property type="entry name" value="PKS_Beta-ketoAc_synthase_dom"/>
</dbReference>
<feature type="region of interest" description="N-terminal hotdog fold" evidence="7">
    <location>
        <begin position="939"/>
        <end position="1074"/>
    </location>
</feature>
<dbReference type="SMART" id="SM00829">
    <property type="entry name" value="PKS_ER"/>
    <property type="match status" value="1"/>
</dbReference>
<dbReference type="Pfam" id="PF14765">
    <property type="entry name" value="PS-DH"/>
    <property type="match status" value="1"/>
</dbReference>
<dbReference type="InterPro" id="IPR042104">
    <property type="entry name" value="PKS_dehydratase_sf"/>
</dbReference>
<dbReference type="InterPro" id="IPR011032">
    <property type="entry name" value="GroES-like_sf"/>
</dbReference>
<feature type="region of interest" description="C-terminal hotdog fold" evidence="7">
    <location>
        <begin position="1086"/>
        <end position="1248"/>
    </location>
</feature>
<dbReference type="GO" id="GO:0006633">
    <property type="term" value="P:fatty acid biosynthetic process"/>
    <property type="evidence" value="ECO:0007669"/>
    <property type="project" value="InterPro"/>
</dbReference>
<dbReference type="PROSITE" id="PS50075">
    <property type="entry name" value="CARRIER"/>
    <property type="match status" value="1"/>
</dbReference>
<dbReference type="InterPro" id="IPR013968">
    <property type="entry name" value="PKS_KR"/>
</dbReference>
<dbReference type="PROSITE" id="PS52019">
    <property type="entry name" value="PKS_MFAS_DH"/>
    <property type="match status" value="1"/>
</dbReference>
<dbReference type="SUPFAM" id="SSF53901">
    <property type="entry name" value="Thiolase-like"/>
    <property type="match status" value="1"/>
</dbReference>
<dbReference type="Pfam" id="PF00698">
    <property type="entry name" value="Acyl_transf_1"/>
    <property type="match status" value="1"/>
</dbReference>
<dbReference type="InterPro" id="IPR036291">
    <property type="entry name" value="NAD(P)-bd_dom_sf"/>
</dbReference>
<dbReference type="SUPFAM" id="SSF52151">
    <property type="entry name" value="FabD/lysophospholipase-like"/>
    <property type="match status" value="1"/>
</dbReference>
<dbReference type="InterPro" id="IPR018201">
    <property type="entry name" value="Ketoacyl_synth_AS"/>
</dbReference>
<evidence type="ECO:0000256" key="2">
    <source>
        <dbReference type="ARBA" id="ARBA00022553"/>
    </source>
</evidence>
<dbReference type="Gene3D" id="3.40.366.10">
    <property type="entry name" value="Malonyl-Coenzyme A Acyl Carrier Protein, domain 2"/>
    <property type="match status" value="1"/>
</dbReference>
<evidence type="ECO:0000256" key="1">
    <source>
        <dbReference type="ARBA" id="ARBA00022450"/>
    </source>
</evidence>
<dbReference type="InterPro" id="IPR049900">
    <property type="entry name" value="PKS_mFAS_DH"/>
</dbReference>
<feature type="domain" description="PKS/mFAS DH" evidence="10">
    <location>
        <begin position="939"/>
        <end position="1248"/>
    </location>
</feature>
<dbReference type="GO" id="GO:0044550">
    <property type="term" value="P:secondary metabolite biosynthetic process"/>
    <property type="evidence" value="ECO:0007669"/>
    <property type="project" value="TreeGrafter"/>
</dbReference>
<dbReference type="Pfam" id="PF02801">
    <property type="entry name" value="Ketoacyl-synt_C"/>
    <property type="match status" value="1"/>
</dbReference>
<gene>
    <name evidence="11" type="ORF">BJ878DRAFT_509631</name>
</gene>
<dbReference type="Gene3D" id="3.90.180.10">
    <property type="entry name" value="Medium-chain alcohol dehydrogenases, catalytic domain"/>
    <property type="match status" value="1"/>
</dbReference>
<dbReference type="InterPro" id="IPR014030">
    <property type="entry name" value="Ketoacyl_synth_N"/>
</dbReference>
<feature type="domain" description="Ketosynthase family 3 (KS3)" evidence="9">
    <location>
        <begin position="7"/>
        <end position="435"/>
    </location>
</feature>
<dbReference type="Gene3D" id="3.40.47.10">
    <property type="match status" value="1"/>
</dbReference>
<dbReference type="Pfam" id="PF08659">
    <property type="entry name" value="KR"/>
    <property type="match status" value="1"/>
</dbReference>
<dbReference type="Gene3D" id="3.10.129.110">
    <property type="entry name" value="Polyketide synthase dehydratase"/>
    <property type="match status" value="1"/>
</dbReference>
<evidence type="ECO:0000256" key="3">
    <source>
        <dbReference type="ARBA" id="ARBA00022679"/>
    </source>
</evidence>
<dbReference type="CDD" id="cd00833">
    <property type="entry name" value="PKS"/>
    <property type="match status" value="1"/>
</dbReference>
<dbReference type="InterPro" id="IPR016039">
    <property type="entry name" value="Thiolase-like"/>
</dbReference>
<name>A0A9P7Z2I3_9HELO</name>
<dbReference type="Gene3D" id="3.40.50.720">
    <property type="entry name" value="NAD(P)-binding Rossmann-like Domain"/>
    <property type="match status" value="3"/>
</dbReference>
<dbReference type="InterPro" id="IPR014031">
    <property type="entry name" value="Ketoacyl_synth_C"/>
</dbReference>
<dbReference type="InterPro" id="IPR049552">
    <property type="entry name" value="PKS_DH_N"/>
</dbReference>
<feature type="active site" description="Proton donor; for dehydratase activity" evidence="7">
    <location>
        <position position="1153"/>
    </location>
</feature>
<dbReference type="Pfam" id="PF21089">
    <property type="entry name" value="PKS_DH_N"/>
    <property type="match status" value="1"/>
</dbReference>
<dbReference type="SUPFAM" id="SSF50129">
    <property type="entry name" value="GroES-like"/>
    <property type="match status" value="1"/>
</dbReference>
<keyword evidence="1" id="KW-0596">Phosphopantetheine</keyword>
<dbReference type="InterPro" id="IPR020843">
    <property type="entry name" value="ER"/>
</dbReference>
<evidence type="ECO:0000313" key="11">
    <source>
        <dbReference type="EMBL" id="KAG9243665.1"/>
    </source>
</evidence>
<feature type="active site" description="Proton acceptor; for dehydratase activity" evidence="7">
    <location>
        <position position="971"/>
    </location>
</feature>
<evidence type="ECO:0000256" key="4">
    <source>
        <dbReference type="ARBA" id="ARBA00022857"/>
    </source>
</evidence>
<keyword evidence="5" id="KW-0511">Multifunctional enzyme</keyword>
<dbReference type="InterPro" id="IPR014043">
    <property type="entry name" value="Acyl_transferase_dom"/>
</dbReference>
<keyword evidence="3" id="KW-0808">Transferase</keyword>